<evidence type="ECO:0000313" key="3">
    <source>
        <dbReference type="Proteomes" id="UP000178319"/>
    </source>
</evidence>
<evidence type="ECO:0000313" key="2">
    <source>
        <dbReference type="EMBL" id="OGY11500.1"/>
    </source>
</evidence>
<organism evidence="2 3">
    <name type="scientific">Candidatus Blackburnbacteria bacterium RIFCSPHIGHO2_02_FULL_44_20</name>
    <dbReference type="NCBI Taxonomy" id="1797516"/>
    <lineage>
        <taxon>Bacteria</taxon>
        <taxon>Candidatus Blackburniibacteriota</taxon>
    </lineage>
</organism>
<dbReference type="InterPro" id="IPR029044">
    <property type="entry name" value="Nucleotide-diphossugar_trans"/>
</dbReference>
<dbReference type="SUPFAM" id="SSF53448">
    <property type="entry name" value="Nucleotide-diphospho-sugar transferases"/>
    <property type="match status" value="1"/>
</dbReference>
<protein>
    <submittedName>
        <fullName evidence="2">Glycosyl transferase family 2</fullName>
    </submittedName>
</protein>
<accession>A0A1G1V7W0</accession>
<dbReference type="CDD" id="cd04179">
    <property type="entry name" value="DPM_DPG-synthase_like"/>
    <property type="match status" value="1"/>
</dbReference>
<dbReference type="Pfam" id="PF00535">
    <property type="entry name" value="Glycos_transf_2"/>
    <property type="match status" value="1"/>
</dbReference>
<keyword evidence="2" id="KW-0808">Transferase</keyword>
<reference evidence="2 3" key="1">
    <citation type="journal article" date="2016" name="Nat. Commun.">
        <title>Thousands of microbial genomes shed light on interconnected biogeochemical processes in an aquifer system.</title>
        <authorList>
            <person name="Anantharaman K."/>
            <person name="Brown C.T."/>
            <person name="Hug L.A."/>
            <person name="Sharon I."/>
            <person name="Castelle C.J."/>
            <person name="Probst A.J."/>
            <person name="Thomas B.C."/>
            <person name="Singh A."/>
            <person name="Wilkins M.J."/>
            <person name="Karaoz U."/>
            <person name="Brodie E.L."/>
            <person name="Williams K.H."/>
            <person name="Hubbard S.S."/>
            <person name="Banfield J.F."/>
        </authorList>
    </citation>
    <scope>NUCLEOTIDE SEQUENCE [LARGE SCALE GENOMIC DNA]</scope>
</reference>
<dbReference type="PANTHER" id="PTHR48090:SF7">
    <property type="entry name" value="RFBJ PROTEIN"/>
    <property type="match status" value="1"/>
</dbReference>
<proteinExistence type="predicted"/>
<dbReference type="InterPro" id="IPR001173">
    <property type="entry name" value="Glyco_trans_2-like"/>
</dbReference>
<dbReference type="EMBL" id="MHBZ01000016">
    <property type="protein sequence ID" value="OGY11500.1"/>
    <property type="molecule type" value="Genomic_DNA"/>
</dbReference>
<name>A0A1G1V7W0_9BACT</name>
<dbReference type="AlphaFoldDB" id="A0A1G1V7W0"/>
<dbReference type="InterPro" id="IPR050256">
    <property type="entry name" value="Glycosyltransferase_2"/>
</dbReference>
<dbReference type="Gene3D" id="3.90.550.10">
    <property type="entry name" value="Spore Coat Polysaccharide Biosynthesis Protein SpsA, Chain A"/>
    <property type="match status" value="1"/>
</dbReference>
<dbReference type="PANTHER" id="PTHR48090">
    <property type="entry name" value="UNDECAPRENYL-PHOSPHATE 4-DEOXY-4-FORMAMIDO-L-ARABINOSE TRANSFERASE-RELATED"/>
    <property type="match status" value="1"/>
</dbReference>
<evidence type="ECO:0000259" key="1">
    <source>
        <dbReference type="Pfam" id="PF00535"/>
    </source>
</evidence>
<gene>
    <name evidence="2" type="ORF">A3D26_01330</name>
</gene>
<feature type="domain" description="Glycosyltransferase 2-like" evidence="1">
    <location>
        <begin position="9"/>
        <end position="168"/>
    </location>
</feature>
<sequence length="241" mass="26853">MRKSKVVAVMPAYNAAKTIKKTVLDIPRGSVDKILVVDDGSYDNTVKVAKGMGLEVVVHPQNRGYGGNQKTCYTLALSQGATVVVMIHPDYQYDSSLTKELVRPILEGRSDVMLGSRIRTREEVLRGGMPVWKYLGNRFLTFLENLVLGQNLSEYHTGFRAFSGSILRALPFHKYSDDFVFDQQILFGAIAARARVGEIPVPVRYFPEASSINPLRSVIYGVSILRDLFIYIVSSGKAFLK</sequence>
<dbReference type="STRING" id="1797516.A3D26_01330"/>
<dbReference type="GO" id="GO:0016740">
    <property type="term" value="F:transferase activity"/>
    <property type="evidence" value="ECO:0007669"/>
    <property type="project" value="UniProtKB-KW"/>
</dbReference>
<comment type="caution">
    <text evidence="2">The sequence shown here is derived from an EMBL/GenBank/DDBJ whole genome shotgun (WGS) entry which is preliminary data.</text>
</comment>
<dbReference type="Proteomes" id="UP000178319">
    <property type="component" value="Unassembled WGS sequence"/>
</dbReference>